<keyword evidence="1 3" id="KW-0269">Exonuclease</keyword>
<protein>
    <submittedName>
        <fullName evidence="3">Exonuclease</fullName>
    </submittedName>
</protein>
<keyword evidence="1 3" id="KW-0540">Nuclease</keyword>
<dbReference type="OrthoDB" id="9776650at2"/>
<dbReference type="Gene3D" id="3.30.420.10">
    <property type="entry name" value="Ribonuclease H-like superfamily/Ribonuclease H"/>
    <property type="match status" value="1"/>
</dbReference>
<evidence type="ECO:0000256" key="1">
    <source>
        <dbReference type="ARBA" id="ARBA00022839"/>
    </source>
</evidence>
<feature type="domain" description="Exonuclease" evidence="2">
    <location>
        <begin position="2"/>
        <end position="166"/>
    </location>
</feature>
<dbReference type="SMART" id="SM00479">
    <property type="entry name" value="EXOIII"/>
    <property type="match status" value="1"/>
</dbReference>
<reference evidence="3 4" key="1">
    <citation type="submission" date="2019-11" db="EMBL/GenBank/DDBJ databases">
        <title>Whole-genome sequence of a the green, strictly anaerobic photosynthetic bacterium Heliobacillus mobilis DSM 6151.</title>
        <authorList>
            <person name="Kyndt J.A."/>
            <person name="Meyer T.E."/>
        </authorList>
    </citation>
    <scope>NUCLEOTIDE SEQUENCE [LARGE SCALE GENOMIC DNA]</scope>
    <source>
        <strain evidence="3 4">DSM 6151</strain>
    </source>
</reference>
<sequence>MEFIAIDFETANYNRDSACALGIVVVSQHQVIEKRVWMIRPPRLYIHPRFTEIHGIRVEQVRDKPTFGQLWPEISAYLDGRPVVAHNATFDIGVLKAVMNTYQITGNSFPYLCTLAMARKSWPKLQSHKLNVVAEHLGISLQHHDALEDAVAAAGIVSAICRERQIQSMGQLVDSLGVGMHNFIM</sequence>
<dbReference type="CDD" id="cd06130">
    <property type="entry name" value="DNA_pol_III_epsilon_like"/>
    <property type="match status" value="1"/>
</dbReference>
<dbReference type="FunFam" id="3.30.420.10:FF:000045">
    <property type="entry name" value="3'-5' exonuclease DinG"/>
    <property type="match status" value="1"/>
</dbReference>
<comment type="caution">
    <text evidence="3">The sequence shown here is derived from an EMBL/GenBank/DDBJ whole genome shotgun (WGS) entry which is preliminary data.</text>
</comment>
<gene>
    <name evidence="3" type="ORF">GJ688_14515</name>
</gene>
<dbReference type="InterPro" id="IPR012337">
    <property type="entry name" value="RNaseH-like_sf"/>
</dbReference>
<dbReference type="GO" id="GO:0005829">
    <property type="term" value="C:cytosol"/>
    <property type="evidence" value="ECO:0007669"/>
    <property type="project" value="TreeGrafter"/>
</dbReference>
<dbReference type="AlphaFoldDB" id="A0A6I3SPK5"/>
<dbReference type="PANTHER" id="PTHR30231">
    <property type="entry name" value="DNA POLYMERASE III SUBUNIT EPSILON"/>
    <property type="match status" value="1"/>
</dbReference>
<evidence type="ECO:0000313" key="4">
    <source>
        <dbReference type="Proteomes" id="UP000430670"/>
    </source>
</evidence>
<dbReference type="PANTHER" id="PTHR30231:SF42">
    <property type="entry name" value="EXONUCLEASE"/>
    <property type="match status" value="1"/>
</dbReference>
<dbReference type="RefSeq" id="WP_155477277.1">
    <property type="nucleotide sequence ID" value="NZ_WNKU01000020.1"/>
</dbReference>
<dbReference type="SUPFAM" id="SSF53098">
    <property type="entry name" value="Ribonuclease H-like"/>
    <property type="match status" value="1"/>
</dbReference>
<dbReference type="Proteomes" id="UP000430670">
    <property type="component" value="Unassembled WGS sequence"/>
</dbReference>
<accession>A0A6I3SPK5</accession>
<organism evidence="3 4">
    <name type="scientific">Heliobacterium mobile</name>
    <name type="common">Heliobacillus mobilis</name>
    <dbReference type="NCBI Taxonomy" id="28064"/>
    <lineage>
        <taxon>Bacteria</taxon>
        <taxon>Bacillati</taxon>
        <taxon>Bacillota</taxon>
        <taxon>Clostridia</taxon>
        <taxon>Eubacteriales</taxon>
        <taxon>Heliobacteriaceae</taxon>
        <taxon>Heliobacterium</taxon>
    </lineage>
</organism>
<proteinExistence type="predicted"/>
<evidence type="ECO:0000259" key="2">
    <source>
        <dbReference type="SMART" id="SM00479"/>
    </source>
</evidence>
<dbReference type="Pfam" id="PF00929">
    <property type="entry name" value="RNase_T"/>
    <property type="match status" value="1"/>
</dbReference>
<keyword evidence="1 3" id="KW-0378">Hydrolase</keyword>
<keyword evidence="4" id="KW-1185">Reference proteome</keyword>
<dbReference type="GO" id="GO:0008408">
    <property type="term" value="F:3'-5' exonuclease activity"/>
    <property type="evidence" value="ECO:0007669"/>
    <property type="project" value="TreeGrafter"/>
</dbReference>
<evidence type="ECO:0000313" key="3">
    <source>
        <dbReference type="EMBL" id="MTV50187.1"/>
    </source>
</evidence>
<dbReference type="InterPro" id="IPR013520">
    <property type="entry name" value="Ribonucl_H"/>
</dbReference>
<name>A0A6I3SPK5_HELMO</name>
<dbReference type="EMBL" id="WNKU01000020">
    <property type="protein sequence ID" value="MTV50187.1"/>
    <property type="molecule type" value="Genomic_DNA"/>
</dbReference>
<dbReference type="InterPro" id="IPR036397">
    <property type="entry name" value="RNaseH_sf"/>
</dbReference>
<dbReference type="GO" id="GO:0003676">
    <property type="term" value="F:nucleic acid binding"/>
    <property type="evidence" value="ECO:0007669"/>
    <property type="project" value="InterPro"/>
</dbReference>